<dbReference type="PANTHER" id="PTHR12526">
    <property type="entry name" value="GLYCOSYLTRANSFERASE"/>
    <property type="match status" value="1"/>
</dbReference>
<dbReference type="InterPro" id="IPR001296">
    <property type="entry name" value="Glyco_trans_1"/>
</dbReference>
<evidence type="ECO:0000313" key="4">
    <source>
        <dbReference type="Proteomes" id="UP000095713"/>
    </source>
</evidence>
<feature type="domain" description="Glycosyltransferase subfamily 4-like N-terminal" evidence="2">
    <location>
        <begin position="37"/>
        <end position="165"/>
    </location>
</feature>
<dbReference type="GO" id="GO:0016757">
    <property type="term" value="F:glycosyltransferase activity"/>
    <property type="evidence" value="ECO:0007669"/>
    <property type="project" value="InterPro"/>
</dbReference>
<dbReference type="InterPro" id="IPR028098">
    <property type="entry name" value="Glyco_trans_4-like_N"/>
</dbReference>
<gene>
    <name evidence="3" type="ORF">A8C32_14805</name>
</gene>
<proteinExistence type="predicted"/>
<dbReference type="SUPFAM" id="SSF53756">
    <property type="entry name" value="UDP-Glycosyltransferase/glycogen phosphorylase"/>
    <property type="match status" value="1"/>
</dbReference>
<reference evidence="3 4" key="1">
    <citation type="submission" date="2016-05" db="EMBL/GenBank/DDBJ databases">
        <title>Draft Genome Sequence of Algibacter sp. Strain SK-16 Isolated from the Surface Water of Aburatsubo Inlet.</title>
        <authorList>
            <person name="Wong S.-K."/>
            <person name="Yoshizawa S."/>
            <person name="Nakajima Y."/>
            <person name="Ogura Y."/>
            <person name="Tetsuya H."/>
            <person name="Hamasaki K."/>
        </authorList>
    </citation>
    <scope>NUCLEOTIDE SEQUENCE [LARGE SCALE GENOMIC DNA]</scope>
    <source>
        <strain evidence="3 4">SK-16</strain>
    </source>
</reference>
<dbReference type="EMBL" id="MDJD01000043">
    <property type="protein sequence ID" value="OEK07759.1"/>
    <property type="molecule type" value="Genomic_DNA"/>
</dbReference>
<keyword evidence="4" id="KW-1185">Reference proteome</keyword>
<protein>
    <submittedName>
        <fullName evidence="3">Uncharacterized protein</fullName>
    </submittedName>
</protein>
<dbReference type="AlphaFoldDB" id="A0A1E5T8Q0"/>
<dbReference type="CDD" id="cd03801">
    <property type="entry name" value="GT4_PimA-like"/>
    <property type="match status" value="1"/>
</dbReference>
<dbReference type="OrthoDB" id="1522162at2"/>
<comment type="caution">
    <text evidence="3">The sequence shown here is derived from an EMBL/GenBank/DDBJ whole genome shotgun (WGS) entry which is preliminary data.</text>
</comment>
<evidence type="ECO:0000259" key="1">
    <source>
        <dbReference type="Pfam" id="PF00534"/>
    </source>
</evidence>
<dbReference type="Pfam" id="PF13439">
    <property type="entry name" value="Glyco_transf_4"/>
    <property type="match status" value="1"/>
</dbReference>
<accession>A0A1E5T8Q0</accession>
<dbReference type="Pfam" id="PF00534">
    <property type="entry name" value="Glycos_transf_1"/>
    <property type="match status" value="1"/>
</dbReference>
<evidence type="ECO:0000259" key="2">
    <source>
        <dbReference type="Pfam" id="PF13439"/>
    </source>
</evidence>
<dbReference type="Proteomes" id="UP000095713">
    <property type="component" value="Unassembled WGS sequence"/>
</dbReference>
<sequence length="376" mass="42648">MSTKILYILSSFNKFGGTPKKTMDLIKHSSNTCYLYVWGNAYSKEFKEEFISSGANIFEGNYKRNIFKHINSLLKIIDKHDIKIIQSQFFFGELLAGILKTLRPKIKLVIAFVGSLSPTGYKKQILNLIYNKVDAFVYISKYVQEEKIKAHSKLKNTKGVIIYNGTIKPISTNKVIEKNKNTISILCVSSLLKIKNIQILIDCLIILLKKKYTNIEFLIAGDGPERKELEKQIHEKGLTNNFTLLGHKKNIGDLHKTTNIFVHPCYIEGFGIAVAEAMLEGKPIIVSNTGALPELIKDKNTGLLVNPFDAEQWANAIIKLIEQPDYAKKLASNAKQYAEKEFSVKRFVDDYNKLYENLTAATPSNVTAKNYYKMKT</sequence>
<name>A0A1E5T8Q0_9FLAO</name>
<feature type="domain" description="Glycosyl transferase family 1" evidence="1">
    <location>
        <begin position="174"/>
        <end position="336"/>
    </location>
</feature>
<dbReference type="Gene3D" id="3.40.50.2000">
    <property type="entry name" value="Glycogen Phosphorylase B"/>
    <property type="match status" value="2"/>
</dbReference>
<evidence type="ECO:0000313" key="3">
    <source>
        <dbReference type="EMBL" id="OEK07759.1"/>
    </source>
</evidence>
<dbReference type="RefSeq" id="WP_069830217.1">
    <property type="nucleotide sequence ID" value="NZ_MDJD01000043.1"/>
</dbReference>
<organism evidence="3 4">
    <name type="scientific">Flavivirga aquatica</name>
    <dbReference type="NCBI Taxonomy" id="1849968"/>
    <lineage>
        <taxon>Bacteria</taxon>
        <taxon>Pseudomonadati</taxon>
        <taxon>Bacteroidota</taxon>
        <taxon>Flavobacteriia</taxon>
        <taxon>Flavobacteriales</taxon>
        <taxon>Flavobacteriaceae</taxon>
        <taxon>Flavivirga</taxon>
    </lineage>
</organism>
<dbReference type="STRING" id="1849968.A8C32_14805"/>